<dbReference type="InterPro" id="IPR053209">
    <property type="entry name" value="Gramillin-biosynth_MTr"/>
</dbReference>
<accession>A0A2X0K781</accession>
<dbReference type="Gene3D" id="2.170.270.10">
    <property type="entry name" value="SET domain"/>
    <property type="match status" value="1"/>
</dbReference>
<proteinExistence type="predicted"/>
<dbReference type="PANTHER" id="PTHR47643:SF2">
    <property type="entry name" value="TPR DOMAIN PROTEIN (AFU_ORTHOLOGUE AFUA_5G12710)"/>
    <property type="match status" value="1"/>
</dbReference>
<evidence type="ECO:0000313" key="4">
    <source>
        <dbReference type="Proteomes" id="UP000249723"/>
    </source>
</evidence>
<dbReference type="OrthoDB" id="5945798at2759"/>
<dbReference type="SMART" id="SM00028">
    <property type="entry name" value="TPR"/>
    <property type="match status" value="3"/>
</dbReference>
<dbReference type="EMBL" id="FMWP01000012">
    <property type="protein sequence ID" value="SCZ88369.1"/>
    <property type="molecule type" value="Genomic_DNA"/>
</dbReference>
<dbReference type="Gene3D" id="1.25.40.10">
    <property type="entry name" value="Tetratricopeptide repeat domain"/>
    <property type="match status" value="1"/>
</dbReference>
<dbReference type="AlphaFoldDB" id="A0A2X0K781"/>
<dbReference type="Proteomes" id="UP000249723">
    <property type="component" value="Unassembled WGS sequence"/>
</dbReference>
<protein>
    <submittedName>
        <fullName evidence="3">BZ3500_MvSof-1268-A1-R1_Chr2-1g04365 protein</fullName>
    </submittedName>
</protein>
<dbReference type="InterPro" id="IPR011990">
    <property type="entry name" value="TPR-like_helical_dom_sf"/>
</dbReference>
<evidence type="ECO:0000259" key="2">
    <source>
        <dbReference type="PROSITE" id="PS50280"/>
    </source>
</evidence>
<dbReference type="PANTHER" id="PTHR47643">
    <property type="entry name" value="TPR DOMAIN PROTEIN (AFU_ORTHOLOGUE AFUA_5G12710)"/>
    <property type="match status" value="1"/>
</dbReference>
<dbReference type="PROSITE" id="PS50280">
    <property type="entry name" value="SET"/>
    <property type="match status" value="1"/>
</dbReference>
<dbReference type="InterPro" id="IPR019734">
    <property type="entry name" value="TPR_rpt"/>
</dbReference>
<keyword evidence="4" id="KW-1185">Reference proteome</keyword>
<feature type="region of interest" description="Disordered" evidence="1">
    <location>
        <begin position="896"/>
        <end position="917"/>
    </location>
</feature>
<organism evidence="3 4">
    <name type="scientific">Microbotryum saponariae</name>
    <dbReference type="NCBI Taxonomy" id="289078"/>
    <lineage>
        <taxon>Eukaryota</taxon>
        <taxon>Fungi</taxon>
        <taxon>Dikarya</taxon>
        <taxon>Basidiomycota</taxon>
        <taxon>Pucciniomycotina</taxon>
        <taxon>Microbotryomycetes</taxon>
        <taxon>Microbotryales</taxon>
        <taxon>Microbotryaceae</taxon>
        <taxon>Microbotryum</taxon>
    </lineage>
</organism>
<name>A0A2X0K781_9BASI</name>
<reference evidence="4" key="1">
    <citation type="submission" date="2016-10" db="EMBL/GenBank/DDBJ databases">
        <authorList>
            <person name="Jeantristanb JTB J.-T."/>
            <person name="Ricardo R."/>
        </authorList>
    </citation>
    <scope>NUCLEOTIDE SEQUENCE [LARGE SCALE GENOMIC DNA]</scope>
</reference>
<dbReference type="Pfam" id="PF00856">
    <property type="entry name" value="SET"/>
    <property type="match status" value="1"/>
</dbReference>
<dbReference type="STRING" id="289078.A0A2X0K781"/>
<feature type="domain" description="SET" evidence="2">
    <location>
        <begin position="401"/>
        <end position="638"/>
    </location>
</feature>
<dbReference type="InterPro" id="IPR001214">
    <property type="entry name" value="SET_dom"/>
</dbReference>
<dbReference type="SUPFAM" id="SSF82199">
    <property type="entry name" value="SET domain"/>
    <property type="match status" value="1"/>
</dbReference>
<dbReference type="InterPro" id="IPR046341">
    <property type="entry name" value="SET_dom_sf"/>
</dbReference>
<evidence type="ECO:0000256" key="1">
    <source>
        <dbReference type="SAM" id="MobiDB-lite"/>
    </source>
</evidence>
<sequence>MNPPEPLGEGELNSARSELRFLERLRAMELYEQAGTDVDTVPFQSAFSKVVESRRILLKIMALARSVYAHPSLVDDTIEQVKYEPAAINSAAMADRYKAADIKDALEAQQEGKSIYLLARIISRPHRNEGDVAFAFEDQSGAAAMMRVSSWPLGPTATGPELDLLFPLGQLVAIKQLRRFFRPNETYFICPSPTDVVMLELSHPLVRGSATSWSGPAPGPVPSLNDDYKALGNAAFARKQWRGAIKLYSTGIDLITHANPAEPIERLVLLHNNRCAAHLKVDNLRQAHQDALKVIELVDNVTPEAQLEIGPNTIQDWLEKAWRRRAVAEERADNLKLALASYKQVLAFGRSLKVEAQQGIARVELMLEQSRTGKHYPWLELYERSLKPEEDPRMPVGNYIGPIRVVDKVEGRGIRGVIATSDIQVGELILAEKAFASGHAVSSFSKDRISLFRHQKNLFHNVFISRLIDDPTLIETLALLHHGRDAETAAHSATPGSQSFHADFRKPYTPVGDDFCLDINSADLLIAQISQVANSWNSRRCFPVCLTDSLTSDSASLDRSCGFQVVRGPEVIFPPRPIMPEKEAERLGTLMVGGCPYLSLVNHACFPNVTVAARFGDLTFVRAREFIPAGAEITMTGSATDYKHATRERLREKAEESGVGECGCRCCVDDKLDGASRLNLRKGLFDIASMAHLCEDLWGPLELDTRVKRLHKFVNAVEATYRPGHSLVRPELAEPLWELAGATFVQHTTVVAGRLTHRLPHSPSTPSTIFPLSVLILLKRAMVAMGCQMTLTYPAAEEMDPLREDAQWSSNSKIQVQSLGISSDVTTLLCLCLHMFTTMRGDSHADESRAWLQAAVEVENLTFGTRGVEFFKKRWENAPMLRRPEVMQHLQVLARQDPITTGNTHRGGGSSRGRRGR</sequence>
<gene>
    <name evidence="3" type="ORF">BZ3500_MVSOF-1268-A1-R1_CHR2-1G04365</name>
</gene>
<dbReference type="SUPFAM" id="SSF48452">
    <property type="entry name" value="TPR-like"/>
    <property type="match status" value="1"/>
</dbReference>
<evidence type="ECO:0000313" key="3">
    <source>
        <dbReference type="EMBL" id="SCZ88369.1"/>
    </source>
</evidence>